<dbReference type="RefSeq" id="WP_050060389.1">
    <property type="nucleotide sequence ID" value="NZ_JACHEK010000010.1"/>
</dbReference>
<comment type="caution">
    <text evidence="4">The sequence shown here is derived from an EMBL/GenBank/DDBJ whole genome shotgun (WGS) entry which is preliminary data.</text>
</comment>
<dbReference type="Gene3D" id="3.40.50.2300">
    <property type="match status" value="1"/>
</dbReference>
<dbReference type="Pfam" id="PF00072">
    <property type="entry name" value="Response_reg"/>
    <property type="match status" value="1"/>
</dbReference>
<dbReference type="SUPFAM" id="SSF52172">
    <property type="entry name" value="CheY-like"/>
    <property type="match status" value="1"/>
</dbReference>
<evidence type="ECO:0000313" key="5">
    <source>
        <dbReference type="Proteomes" id="UP000538666"/>
    </source>
</evidence>
<dbReference type="InterPro" id="IPR011006">
    <property type="entry name" value="CheY-like_superfamily"/>
</dbReference>
<dbReference type="EMBL" id="JACHEK010000010">
    <property type="protein sequence ID" value="MBB6146573.1"/>
    <property type="molecule type" value="Genomic_DNA"/>
</dbReference>
<sequence>MKRALVADDSRAIRGILSRILVRAGFDVVEAENGRDGIALMRRDPRAFSLICADWNMPEMNGLEFVQALRADHRFQNTPVMMITSETHRQRMEAALEAGVSEYVTKPFTEAAILEKLEILHIAD</sequence>
<evidence type="ECO:0000259" key="3">
    <source>
        <dbReference type="PROSITE" id="PS50110"/>
    </source>
</evidence>
<gene>
    <name evidence="4" type="ORF">HNQ77_004552</name>
</gene>
<name>A0A841JYN3_9BACT</name>
<protein>
    <submittedName>
        <fullName evidence="4">Two-component system chemotaxis response regulator CheY</fullName>
    </submittedName>
</protein>
<feature type="domain" description="Response regulatory" evidence="3">
    <location>
        <begin position="3"/>
        <end position="121"/>
    </location>
</feature>
<feature type="modified residue" description="4-aspartylphosphate" evidence="2">
    <location>
        <position position="54"/>
    </location>
</feature>
<accession>A0A841JYN3</accession>
<dbReference type="InterPro" id="IPR050595">
    <property type="entry name" value="Bact_response_regulator"/>
</dbReference>
<reference evidence="4 5" key="1">
    <citation type="submission" date="2020-08" db="EMBL/GenBank/DDBJ databases">
        <title>Genomic Encyclopedia of Type Strains, Phase IV (KMG-IV): sequencing the most valuable type-strain genomes for metagenomic binning, comparative biology and taxonomic classification.</title>
        <authorList>
            <person name="Goeker M."/>
        </authorList>
    </citation>
    <scope>NUCLEOTIDE SEQUENCE [LARGE SCALE GENOMIC DNA]</scope>
    <source>
        <strain evidence="4 5">DSM 103733</strain>
    </source>
</reference>
<evidence type="ECO:0000256" key="1">
    <source>
        <dbReference type="ARBA" id="ARBA00022553"/>
    </source>
</evidence>
<proteinExistence type="predicted"/>
<keyword evidence="5" id="KW-1185">Reference proteome</keyword>
<organism evidence="4 5">
    <name type="scientific">Silvibacterium bohemicum</name>
    <dbReference type="NCBI Taxonomy" id="1577686"/>
    <lineage>
        <taxon>Bacteria</taxon>
        <taxon>Pseudomonadati</taxon>
        <taxon>Acidobacteriota</taxon>
        <taxon>Terriglobia</taxon>
        <taxon>Terriglobales</taxon>
        <taxon>Acidobacteriaceae</taxon>
        <taxon>Silvibacterium</taxon>
    </lineage>
</organism>
<dbReference type="AlphaFoldDB" id="A0A841JYN3"/>
<keyword evidence="1 2" id="KW-0597">Phosphoprotein</keyword>
<dbReference type="GO" id="GO:0000160">
    <property type="term" value="P:phosphorelay signal transduction system"/>
    <property type="evidence" value="ECO:0007669"/>
    <property type="project" value="InterPro"/>
</dbReference>
<dbReference type="PANTHER" id="PTHR44591">
    <property type="entry name" value="STRESS RESPONSE REGULATOR PROTEIN 1"/>
    <property type="match status" value="1"/>
</dbReference>
<dbReference type="InterPro" id="IPR001789">
    <property type="entry name" value="Sig_transdc_resp-reg_receiver"/>
</dbReference>
<evidence type="ECO:0000256" key="2">
    <source>
        <dbReference type="PROSITE-ProRule" id="PRU00169"/>
    </source>
</evidence>
<dbReference type="Proteomes" id="UP000538666">
    <property type="component" value="Unassembled WGS sequence"/>
</dbReference>
<dbReference type="PANTHER" id="PTHR44591:SF3">
    <property type="entry name" value="RESPONSE REGULATORY DOMAIN-CONTAINING PROTEIN"/>
    <property type="match status" value="1"/>
</dbReference>
<dbReference type="OrthoDB" id="9800897at2"/>
<dbReference type="SMART" id="SM00448">
    <property type="entry name" value="REC"/>
    <property type="match status" value="1"/>
</dbReference>
<dbReference type="PROSITE" id="PS50110">
    <property type="entry name" value="RESPONSE_REGULATORY"/>
    <property type="match status" value="1"/>
</dbReference>
<evidence type="ECO:0000313" key="4">
    <source>
        <dbReference type="EMBL" id="MBB6146573.1"/>
    </source>
</evidence>